<dbReference type="CDD" id="cd09110">
    <property type="entry name" value="PLDc_CLS_1"/>
    <property type="match status" value="1"/>
</dbReference>
<dbReference type="PATRIC" id="fig|1163408.3.peg.753"/>
<dbReference type="Gene3D" id="3.30.870.10">
    <property type="entry name" value="Endonuclease Chain A"/>
    <property type="match status" value="2"/>
</dbReference>
<keyword evidence="1" id="KW-0472">Membrane</keyword>
<keyword evidence="1" id="KW-0812">Transmembrane</keyword>
<dbReference type="PROSITE" id="PS50035">
    <property type="entry name" value="PLD"/>
    <property type="match status" value="2"/>
</dbReference>
<dbReference type="RefSeq" id="WP_007080376.1">
    <property type="nucleotide sequence ID" value="NZ_AJXU01000017.1"/>
</dbReference>
<dbReference type="Pfam" id="PF13091">
    <property type="entry name" value="PLDc_2"/>
    <property type="match status" value="2"/>
</dbReference>
<dbReference type="InterPro" id="IPR025202">
    <property type="entry name" value="PLD-like_dom"/>
</dbReference>
<dbReference type="PANTHER" id="PTHR21248">
    <property type="entry name" value="CARDIOLIPIN SYNTHASE"/>
    <property type="match status" value="1"/>
</dbReference>
<evidence type="ECO:0000256" key="1">
    <source>
        <dbReference type="SAM" id="Phobius"/>
    </source>
</evidence>
<dbReference type="GO" id="GO:0032049">
    <property type="term" value="P:cardiolipin biosynthetic process"/>
    <property type="evidence" value="ECO:0007669"/>
    <property type="project" value="UniProtKB-ARBA"/>
</dbReference>
<keyword evidence="4" id="KW-1185">Reference proteome</keyword>
<reference evidence="3 4" key="1">
    <citation type="journal article" date="2012" name="J. Bacteriol.">
        <title>Genome sequences for six rhodanobacter strains, isolated from soils and the terrestrial subsurface, with variable denitrification capabilities.</title>
        <authorList>
            <person name="Kostka J.E."/>
            <person name="Green S.J."/>
            <person name="Rishishwar L."/>
            <person name="Prakash O."/>
            <person name="Katz L.S."/>
            <person name="Marino-Ramirez L."/>
            <person name="Jordan I.K."/>
            <person name="Munk C."/>
            <person name="Ivanova N."/>
            <person name="Mikhailova N."/>
            <person name="Watson D.B."/>
            <person name="Brown S.D."/>
            <person name="Palumbo A.V."/>
            <person name="Brooks S.C."/>
        </authorList>
    </citation>
    <scope>NUCLEOTIDE SEQUENCE [LARGE SCALE GENOMIC DNA]</scope>
    <source>
        <strain evidence="4">Jip2T</strain>
    </source>
</reference>
<dbReference type="GO" id="GO:0016020">
    <property type="term" value="C:membrane"/>
    <property type="evidence" value="ECO:0007669"/>
    <property type="project" value="TreeGrafter"/>
</dbReference>
<dbReference type="AlphaFoldDB" id="I4VWT2"/>
<comment type="caution">
    <text evidence="3">The sequence shown here is derived from an EMBL/GenBank/DDBJ whole genome shotgun (WGS) entry which is preliminary data.</text>
</comment>
<dbReference type="EMBL" id="AJXU01000017">
    <property type="protein sequence ID" value="EIL91673.1"/>
    <property type="molecule type" value="Genomic_DNA"/>
</dbReference>
<dbReference type="Proteomes" id="UP000004210">
    <property type="component" value="Unassembled WGS sequence"/>
</dbReference>
<dbReference type="OrthoDB" id="9762009at2"/>
<gene>
    <name evidence="3" type="ORF">UU9_03677</name>
</gene>
<dbReference type="InterPro" id="IPR001736">
    <property type="entry name" value="PLipase_D/transphosphatidylase"/>
</dbReference>
<feature type="domain" description="PLD phosphodiesterase" evidence="2">
    <location>
        <begin position="343"/>
        <end position="370"/>
    </location>
</feature>
<organism evidence="3 4">
    <name type="scientific">Rhodanobacter fulvus Jip2</name>
    <dbReference type="NCBI Taxonomy" id="1163408"/>
    <lineage>
        <taxon>Bacteria</taxon>
        <taxon>Pseudomonadati</taxon>
        <taxon>Pseudomonadota</taxon>
        <taxon>Gammaproteobacteria</taxon>
        <taxon>Lysobacterales</taxon>
        <taxon>Rhodanobacteraceae</taxon>
        <taxon>Rhodanobacter</taxon>
    </lineage>
</organism>
<evidence type="ECO:0000259" key="2">
    <source>
        <dbReference type="PROSITE" id="PS50035"/>
    </source>
</evidence>
<dbReference type="CDD" id="cd09159">
    <property type="entry name" value="PLDc_ybhO_like_2"/>
    <property type="match status" value="1"/>
</dbReference>
<feature type="transmembrane region" description="Helical" evidence="1">
    <location>
        <begin position="12"/>
        <end position="32"/>
    </location>
</feature>
<accession>I4VWT2</accession>
<feature type="domain" description="PLD phosphodiesterase" evidence="2">
    <location>
        <begin position="166"/>
        <end position="193"/>
    </location>
</feature>
<name>I4VWT2_9GAMM</name>
<dbReference type="GO" id="GO:0008808">
    <property type="term" value="F:cardiolipin synthase activity"/>
    <property type="evidence" value="ECO:0007669"/>
    <property type="project" value="TreeGrafter"/>
</dbReference>
<sequence>MTVAVRWRRHLLWILIGALGAALTGIILLNVWPQENQLEQRLGHVSAVESAQFRRELGTLLGPSVSEGNAVADFQNGEEIFPAMLAAIRSARHSINMETYIYWSGEVSKQFIAALTERARAGVKVHVLADWLGSTRMKQDAIDALRDGGVRFEYFHPLHWYSLDRINNRTHRKLLIVDGEVAFNGGVGIADAWEGNGLQPDRWRDMQFRVDGPAAAQMQAIFGDNWLATTGEALLGPDYYPETPARGDLAVQAFASSPEGGSENMQLMYLMAINGARRRIDLEAAYFVPDELTLTALRDALKRGVRVRLVVPGPHVDSTIVRNASQAQWGAMLQAGARIYRYQPALFHNKLMIVDGYLTIGGSANFDNRSFQLNDESNINIYDHAFAAHMTEVIDQDIARSHELTLAQWRERPWRQRVFDWLSSQAAEQL</sequence>
<proteinExistence type="predicted"/>
<keyword evidence="1" id="KW-1133">Transmembrane helix</keyword>
<dbReference type="SMART" id="SM00155">
    <property type="entry name" value="PLDc"/>
    <property type="match status" value="2"/>
</dbReference>
<evidence type="ECO:0000313" key="4">
    <source>
        <dbReference type="Proteomes" id="UP000004210"/>
    </source>
</evidence>
<dbReference type="SUPFAM" id="SSF56024">
    <property type="entry name" value="Phospholipase D/nuclease"/>
    <property type="match status" value="2"/>
</dbReference>
<dbReference type="PANTHER" id="PTHR21248:SF22">
    <property type="entry name" value="PHOSPHOLIPASE D"/>
    <property type="match status" value="1"/>
</dbReference>
<evidence type="ECO:0000313" key="3">
    <source>
        <dbReference type="EMBL" id="EIL91673.1"/>
    </source>
</evidence>
<dbReference type="eggNOG" id="COG1502">
    <property type="taxonomic scope" value="Bacteria"/>
</dbReference>
<protein>
    <submittedName>
        <fullName evidence="3">Cardiolipin synthetase</fullName>
    </submittedName>
</protein>
<dbReference type="STRING" id="1163408.UU9_03677"/>